<keyword evidence="4" id="KW-1185">Reference proteome</keyword>
<dbReference type="Gene3D" id="3.20.20.100">
    <property type="entry name" value="NADP-dependent oxidoreductase domain"/>
    <property type="match status" value="1"/>
</dbReference>
<dbReference type="GO" id="GO:0005829">
    <property type="term" value="C:cytosol"/>
    <property type="evidence" value="ECO:0007669"/>
    <property type="project" value="TreeGrafter"/>
</dbReference>
<feature type="domain" description="NADP-dependent oxidoreductase" evidence="2">
    <location>
        <begin position="74"/>
        <end position="134"/>
    </location>
</feature>
<protein>
    <submittedName>
        <fullName evidence="3">Aldo/keto reductase</fullName>
    </submittedName>
</protein>
<keyword evidence="1" id="KW-1133">Transmembrane helix</keyword>
<gene>
    <name evidence="3" type="ORF">EDI28_08190</name>
</gene>
<dbReference type="PANTHER" id="PTHR43364:SF1">
    <property type="entry name" value="OXIDOREDUCTASE YDHF"/>
    <property type="match status" value="1"/>
</dbReference>
<feature type="domain" description="NADP-dependent oxidoreductase" evidence="2">
    <location>
        <begin position="250"/>
        <end position="475"/>
    </location>
</feature>
<dbReference type="EMBL" id="RJLM01000002">
    <property type="protein sequence ID" value="RWX56250.1"/>
    <property type="molecule type" value="Genomic_DNA"/>
</dbReference>
<dbReference type="Proteomes" id="UP000287563">
    <property type="component" value="Unassembled WGS sequence"/>
</dbReference>
<evidence type="ECO:0000256" key="1">
    <source>
        <dbReference type="SAM" id="Phobius"/>
    </source>
</evidence>
<feature type="transmembrane region" description="Helical" evidence="1">
    <location>
        <begin position="25"/>
        <end position="43"/>
    </location>
</feature>
<sequence>MKFQKKTLGYTSNLSCNENLRPKKLALYILPVIAMISWGSAFANCTVGKTPVNQEMEYVDICDKENDCKKFSRLVMGTDHLIQANWVVDGQQEISDEELHAILDEAVKLGINTFDTSPIYVGNIEDKLGKWLDYKNSEIHEDGFYSNGSLNPDRNLYTISKGGFPLDLYYSQKLDSGSHSEELLTVLREQGLLGEKPTITDDGGIEVKNAPSGTYSSRLYGSEEQIKSRVSGELHHTANHLSNDITVYLMHRDDADFFKFDEIDRPQTPVNRILKALSAQEITDKVWQIGVSNWRTPRVNESLKLASENSDLLKPVLNSPYFSLFEMSERSIHAGGIQVFHKEMSSPEFQKGIKIMSYSPLGGFSILDKPEPRWQNAKASAKEKYDAGDPYWKNVFYSIFTEDNRQRYERVVQFTDDFNSEHCTIYTVDQMINAYALAHERADMLAVGPITIPQLRRTVASLGLSKMLTDDDLEYLYDGVVVKQ</sequence>
<dbReference type="InterPro" id="IPR050523">
    <property type="entry name" value="AKR_Detox_Biosynth"/>
</dbReference>
<accession>A0A3S3QQL7</accession>
<dbReference type="OrthoDB" id="9772407at2"/>
<dbReference type="AlphaFoldDB" id="A0A3S3QQL7"/>
<organism evidence="3 4">
    <name type="scientific">Photobacterium chitinilyticum</name>
    <dbReference type="NCBI Taxonomy" id="2485123"/>
    <lineage>
        <taxon>Bacteria</taxon>
        <taxon>Pseudomonadati</taxon>
        <taxon>Pseudomonadota</taxon>
        <taxon>Gammaproteobacteria</taxon>
        <taxon>Vibrionales</taxon>
        <taxon>Vibrionaceae</taxon>
        <taxon>Photobacterium</taxon>
    </lineage>
</organism>
<dbReference type="Pfam" id="PF00248">
    <property type="entry name" value="Aldo_ket_red"/>
    <property type="match status" value="2"/>
</dbReference>
<keyword evidence="1" id="KW-0472">Membrane</keyword>
<comment type="caution">
    <text evidence="3">The sequence shown here is derived from an EMBL/GenBank/DDBJ whole genome shotgun (WGS) entry which is preliminary data.</text>
</comment>
<dbReference type="InterPro" id="IPR023210">
    <property type="entry name" value="NADP_OxRdtase_dom"/>
</dbReference>
<proteinExistence type="predicted"/>
<dbReference type="PANTHER" id="PTHR43364">
    <property type="entry name" value="NADH-SPECIFIC METHYLGLYOXAL REDUCTASE-RELATED"/>
    <property type="match status" value="1"/>
</dbReference>
<name>A0A3S3QQL7_9GAMM</name>
<dbReference type="InterPro" id="IPR036812">
    <property type="entry name" value="NAD(P)_OxRdtase_dom_sf"/>
</dbReference>
<reference evidence="3 4" key="1">
    <citation type="submission" date="2018-11" db="EMBL/GenBank/DDBJ databases">
        <title>Photobacterium sp. BEI247 sp. nov., a marine bacterium isolated from Yongle Blue Hole in the South China Sea.</title>
        <authorList>
            <person name="Wang X."/>
        </authorList>
    </citation>
    <scope>NUCLEOTIDE SEQUENCE [LARGE SCALE GENOMIC DNA]</scope>
    <source>
        <strain evidence="4">BEI247</strain>
    </source>
</reference>
<dbReference type="SUPFAM" id="SSF51430">
    <property type="entry name" value="NAD(P)-linked oxidoreductase"/>
    <property type="match status" value="2"/>
</dbReference>
<evidence type="ECO:0000313" key="4">
    <source>
        <dbReference type="Proteomes" id="UP000287563"/>
    </source>
</evidence>
<evidence type="ECO:0000259" key="2">
    <source>
        <dbReference type="Pfam" id="PF00248"/>
    </source>
</evidence>
<keyword evidence="1" id="KW-0812">Transmembrane</keyword>
<dbReference type="RefSeq" id="WP_128783337.1">
    <property type="nucleotide sequence ID" value="NZ_RJLM01000002.1"/>
</dbReference>
<evidence type="ECO:0000313" key="3">
    <source>
        <dbReference type="EMBL" id="RWX56250.1"/>
    </source>
</evidence>